<name>A0A520RZ29_9GAMM</name>
<dbReference type="Pfam" id="PF09585">
    <property type="entry name" value="Lin0512_fam"/>
    <property type="match status" value="1"/>
</dbReference>
<keyword evidence="1" id="KW-0547">Nucleotide-binding</keyword>
<evidence type="ECO:0000313" key="3">
    <source>
        <dbReference type="EMBL" id="RZO75489.1"/>
    </source>
</evidence>
<dbReference type="NCBIfam" id="TIGR02058">
    <property type="entry name" value="lin0512_fam"/>
    <property type="match status" value="1"/>
</dbReference>
<dbReference type="Proteomes" id="UP000316199">
    <property type="component" value="Unassembled WGS sequence"/>
</dbReference>
<dbReference type="PANTHER" id="PTHR34784">
    <property type="entry name" value="50S RIBOSOMAL PROTEIN L34"/>
    <property type="match status" value="1"/>
</dbReference>
<proteinExistence type="predicted"/>
<dbReference type="PANTHER" id="PTHR34784:SF1">
    <property type="entry name" value="50S RIBOSOMAL PROTEIN L34"/>
    <property type="match status" value="1"/>
</dbReference>
<organism evidence="3 4">
    <name type="scientific">OM182 bacterium</name>
    <dbReference type="NCBI Taxonomy" id="2510334"/>
    <lineage>
        <taxon>Bacteria</taxon>
        <taxon>Pseudomonadati</taxon>
        <taxon>Pseudomonadota</taxon>
        <taxon>Gammaproteobacteria</taxon>
        <taxon>OMG group</taxon>
        <taxon>OM182 clade</taxon>
    </lineage>
</organism>
<protein>
    <submittedName>
        <fullName evidence="3">Uncharacterized protein</fullName>
    </submittedName>
</protein>
<accession>A0A520RZ29</accession>
<evidence type="ECO:0000256" key="2">
    <source>
        <dbReference type="ARBA" id="ARBA00023134"/>
    </source>
</evidence>
<keyword evidence="2" id="KW-0342">GTP-binding</keyword>
<dbReference type="GO" id="GO:0005525">
    <property type="term" value="F:GTP binding"/>
    <property type="evidence" value="ECO:0007669"/>
    <property type="project" value="UniProtKB-KW"/>
</dbReference>
<comment type="caution">
    <text evidence="3">The sequence shown here is derived from an EMBL/GenBank/DDBJ whole genome shotgun (WGS) entry which is preliminary data.</text>
</comment>
<dbReference type="InterPro" id="IPR037103">
    <property type="entry name" value="Tubulin/FtsZ-like_C"/>
</dbReference>
<evidence type="ECO:0000313" key="4">
    <source>
        <dbReference type="Proteomes" id="UP000316199"/>
    </source>
</evidence>
<reference evidence="3 4" key="1">
    <citation type="submission" date="2019-02" db="EMBL/GenBank/DDBJ databases">
        <title>Prokaryotic population dynamics and viral predation in marine succession experiment using metagenomics: the confinement effect.</title>
        <authorList>
            <person name="Haro-Moreno J.M."/>
            <person name="Rodriguez-Valera F."/>
            <person name="Lopez-Perez M."/>
        </authorList>
    </citation>
    <scope>NUCLEOTIDE SEQUENCE [LARGE SCALE GENOMIC DNA]</scope>
    <source>
        <strain evidence="3">MED-G157</strain>
    </source>
</reference>
<sequence length="110" mass="11837">MKNRYITEMGMGTDVHGCDHTVAAERAVFDAIHHSSLHFFPHMSKTAKDMQIDLMIGVPDPDSVDQEKVAKVLPYGTVSVSVCKGGLEIPTENGDSIIIANAGVIVSIND</sequence>
<dbReference type="Gene3D" id="3.30.1330.20">
    <property type="entry name" value="Tubulin/FtsZ, C-terminal domain"/>
    <property type="match status" value="1"/>
</dbReference>
<evidence type="ECO:0000256" key="1">
    <source>
        <dbReference type="ARBA" id="ARBA00022741"/>
    </source>
</evidence>
<dbReference type="InterPro" id="IPR011719">
    <property type="entry name" value="CHP02058"/>
</dbReference>
<dbReference type="EMBL" id="SHAG01000033">
    <property type="protein sequence ID" value="RZO75489.1"/>
    <property type="molecule type" value="Genomic_DNA"/>
</dbReference>
<dbReference type="AlphaFoldDB" id="A0A520RZ29"/>
<gene>
    <name evidence="3" type="ORF">EVA68_06880</name>
</gene>